<dbReference type="EMBL" id="CAJNOG010000291">
    <property type="protein sequence ID" value="CAF1150230.1"/>
    <property type="molecule type" value="Genomic_DNA"/>
</dbReference>
<dbReference type="NCBIfam" id="TIGR01444">
    <property type="entry name" value="fkbM_fam"/>
    <property type="match status" value="1"/>
</dbReference>
<sequence length="356" mass="40631">MSITFITLNVVIINKIISNHLSELWQLIRWSQSMSQSTYPNEKICCLTSILTQANKFQQLLSKDDVWSACYRNDYLSMIYLADLNKSLQQKKLLFDIGANKGYTIALWLSMWMPEIGVNPRSLYMYLSQVLKIDDCGVCTDCNETISNSVPINNRISTTLEIHAFEPMESTYQALRQVSTWINISTLYIHEIAISNTTGIANMKKCPVGSELCGLLAIDHSTSNEKVFQTSTITLDEFVEQKNIQQKIDLLKIDTEGADPLVLQGAKKLFAKKQIRILIFENHGIGTWKTTSLLIVVEFLSKEGFICYMLGKTGLARLTNCWSPAFDIKRWSNVLCVHREEEHVRHFLDQLLITNI</sequence>
<name>A0A814SWU1_9BILA</name>
<proteinExistence type="predicted"/>
<reference evidence="2" key="1">
    <citation type="submission" date="2021-02" db="EMBL/GenBank/DDBJ databases">
        <authorList>
            <person name="Nowell W R."/>
        </authorList>
    </citation>
    <scope>NUCLEOTIDE SEQUENCE</scope>
</reference>
<feature type="domain" description="Methyltransferase FkbM" evidence="1">
    <location>
        <begin position="161"/>
        <end position="306"/>
    </location>
</feature>
<dbReference type="PANTHER" id="PTHR34203:SF15">
    <property type="entry name" value="SLL1173 PROTEIN"/>
    <property type="match status" value="1"/>
</dbReference>
<organism evidence="2 4">
    <name type="scientific">Adineta steineri</name>
    <dbReference type="NCBI Taxonomy" id="433720"/>
    <lineage>
        <taxon>Eukaryota</taxon>
        <taxon>Metazoa</taxon>
        <taxon>Spiralia</taxon>
        <taxon>Gnathifera</taxon>
        <taxon>Rotifera</taxon>
        <taxon>Eurotatoria</taxon>
        <taxon>Bdelloidea</taxon>
        <taxon>Adinetida</taxon>
        <taxon>Adinetidae</taxon>
        <taxon>Adineta</taxon>
    </lineage>
</organism>
<dbReference type="Proteomes" id="UP000663844">
    <property type="component" value="Unassembled WGS sequence"/>
</dbReference>
<dbReference type="InterPro" id="IPR006342">
    <property type="entry name" value="FkbM_mtfrase"/>
</dbReference>
<evidence type="ECO:0000313" key="3">
    <source>
        <dbReference type="EMBL" id="CAF4017093.1"/>
    </source>
</evidence>
<dbReference type="PANTHER" id="PTHR34203">
    <property type="entry name" value="METHYLTRANSFERASE, FKBM FAMILY PROTEIN"/>
    <property type="match status" value="1"/>
</dbReference>
<dbReference type="EMBL" id="CAJOAZ010003588">
    <property type="protein sequence ID" value="CAF4017093.1"/>
    <property type="molecule type" value="Genomic_DNA"/>
</dbReference>
<gene>
    <name evidence="2" type="ORF">JYZ213_LOCUS24060</name>
    <name evidence="3" type="ORF">OXD698_LOCUS30466</name>
</gene>
<dbReference type="Pfam" id="PF05050">
    <property type="entry name" value="Methyltransf_21"/>
    <property type="match status" value="1"/>
</dbReference>
<protein>
    <recommendedName>
        <fullName evidence="1">Methyltransferase FkbM domain-containing protein</fullName>
    </recommendedName>
</protein>
<accession>A0A814SWU1</accession>
<dbReference type="Proteomes" id="UP000663845">
    <property type="component" value="Unassembled WGS sequence"/>
</dbReference>
<evidence type="ECO:0000313" key="2">
    <source>
        <dbReference type="EMBL" id="CAF1150230.1"/>
    </source>
</evidence>
<dbReference type="InterPro" id="IPR052514">
    <property type="entry name" value="SAM-dependent_MTase"/>
</dbReference>
<dbReference type="AlphaFoldDB" id="A0A814SWU1"/>
<evidence type="ECO:0000259" key="1">
    <source>
        <dbReference type="Pfam" id="PF05050"/>
    </source>
</evidence>
<dbReference type="InterPro" id="IPR029063">
    <property type="entry name" value="SAM-dependent_MTases_sf"/>
</dbReference>
<dbReference type="SUPFAM" id="SSF53335">
    <property type="entry name" value="S-adenosyl-L-methionine-dependent methyltransferases"/>
    <property type="match status" value="1"/>
</dbReference>
<dbReference type="Gene3D" id="3.40.50.150">
    <property type="entry name" value="Vaccinia Virus protein VP39"/>
    <property type="match status" value="1"/>
</dbReference>
<comment type="caution">
    <text evidence="2">The sequence shown here is derived from an EMBL/GenBank/DDBJ whole genome shotgun (WGS) entry which is preliminary data.</text>
</comment>
<evidence type="ECO:0000313" key="4">
    <source>
        <dbReference type="Proteomes" id="UP000663845"/>
    </source>
</evidence>